<keyword evidence="2" id="KW-0732">Signal</keyword>
<dbReference type="RefSeq" id="WP_224195808.1">
    <property type="nucleotide sequence ID" value="NZ_JAIRAU010000046.1"/>
</dbReference>
<evidence type="ECO:0000256" key="2">
    <source>
        <dbReference type="SAM" id="SignalP"/>
    </source>
</evidence>
<accession>A0ABS7U0M3</accession>
<evidence type="ECO:0000313" key="3">
    <source>
        <dbReference type="EMBL" id="MBZ5714072.1"/>
    </source>
</evidence>
<sequence length="466" mass="46965">MLLSALIVALAAPPAAGSGAPAVPWGPLPGQAAPASEGPKEHAPSDMSFGTSASGQVETASSAAASPPEAAPVEPMGPTGPAPARGEAPPPAPGEATLVLTGVGQGGQAIVSSPRGKFLGSFALGPGESIALRGAAGEYVVRSPGAPYGVVVPVVGRARVQVGPAGPAVVADEGPTPGPVVRVDPPAGTRDGNWRRPVAPILSALVPGVGQMVNREYARGAGFLLGSMSLGAASLALALTRDPADAATAGAHGRTFTTDVVGAAGLGLLTGGLHLLYMAQVMDAYAGAIGRRSPRPHTNHKLSLELRRMATVGMRAGDPAAHLYADWNVGVLGQVARRFSVGLTDLSLKFGPGRAALQGGPRLQYRVLERGRVWLSLAAGAIVQGAFASGPPPAVPAGEKAPRTAVVAAVPYGQLDLRLFILDRWSIDIVPRISAPLGAARYYRGDGAIPKQAVTLELGTGLGVYF</sequence>
<feature type="signal peptide" evidence="2">
    <location>
        <begin position="1"/>
        <end position="17"/>
    </location>
</feature>
<comment type="caution">
    <text evidence="3">The sequence shown here is derived from an EMBL/GenBank/DDBJ whole genome shotgun (WGS) entry which is preliminary data.</text>
</comment>
<gene>
    <name evidence="3" type="ORF">K7C98_32975</name>
</gene>
<organism evidence="3 4">
    <name type="scientific">Nannocystis pusilla</name>
    <dbReference type="NCBI Taxonomy" id="889268"/>
    <lineage>
        <taxon>Bacteria</taxon>
        <taxon>Pseudomonadati</taxon>
        <taxon>Myxococcota</taxon>
        <taxon>Polyangia</taxon>
        <taxon>Nannocystales</taxon>
        <taxon>Nannocystaceae</taxon>
        <taxon>Nannocystis</taxon>
    </lineage>
</organism>
<feature type="chain" id="PRO_5047095301" description="PEGA domain-containing protein" evidence="2">
    <location>
        <begin position="18"/>
        <end position="466"/>
    </location>
</feature>
<feature type="region of interest" description="Disordered" evidence="1">
    <location>
        <begin position="173"/>
        <end position="192"/>
    </location>
</feature>
<evidence type="ECO:0008006" key="5">
    <source>
        <dbReference type="Google" id="ProtNLM"/>
    </source>
</evidence>
<reference evidence="3" key="1">
    <citation type="submission" date="2021-08" db="EMBL/GenBank/DDBJ databases">
        <authorList>
            <person name="Stevens D.C."/>
        </authorList>
    </citation>
    <scope>NUCLEOTIDE SEQUENCE</scope>
    <source>
        <strain evidence="3">DSM 53165</strain>
    </source>
</reference>
<proteinExistence type="predicted"/>
<dbReference type="Proteomes" id="UP001139031">
    <property type="component" value="Unassembled WGS sequence"/>
</dbReference>
<feature type="compositionally biased region" description="Low complexity" evidence="1">
    <location>
        <begin position="60"/>
        <end position="87"/>
    </location>
</feature>
<protein>
    <recommendedName>
        <fullName evidence="5">PEGA domain-containing protein</fullName>
    </recommendedName>
</protein>
<evidence type="ECO:0000256" key="1">
    <source>
        <dbReference type="SAM" id="MobiDB-lite"/>
    </source>
</evidence>
<feature type="compositionally biased region" description="Polar residues" evidence="1">
    <location>
        <begin position="48"/>
        <end position="59"/>
    </location>
</feature>
<evidence type="ECO:0000313" key="4">
    <source>
        <dbReference type="Proteomes" id="UP001139031"/>
    </source>
</evidence>
<keyword evidence="4" id="KW-1185">Reference proteome</keyword>
<name>A0ABS7U0M3_9BACT</name>
<dbReference type="EMBL" id="JAIRAU010000046">
    <property type="protein sequence ID" value="MBZ5714072.1"/>
    <property type="molecule type" value="Genomic_DNA"/>
</dbReference>
<feature type="region of interest" description="Disordered" evidence="1">
    <location>
        <begin position="16"/>
        <end position="99"/>
    </location>
</feature>